<dbReference type="GO" id="GO:0001147">
    <property type="term" value="F:transcription termination site sequence-specific DNA binding"/>
    <property type="evidence" value="ECO:0007669"/>
    <property type="project" value="TreeGrafter"/>
</dbReference>
<evidence type="ECO:0000256" key="1">
    <source>
        <dbReference type="ARBA" id="ARBA00048432"/>
    </source>
</evidence>
<comment type="caution">
    <text evidence="3">The sequence shown here is derived from an EMBL/GenBank/DDBJ whole genome shotgun (WGS) entry which is preliminary data.</text>
</comment>
<dbReference type="OrthoDB" id="6513042at2759"/>
<keyword evidence="3" id="KW-0378">Hydrolase</keyword>
<dbReference type="SUPFAM" id="SSF52540">
    <property type="entry name" value="P-loop containing nucleoside triphosphate hydrolases"/>
    <property type="match status" value="1"/>
</dbReference>
<dbReference type="InterPro" id="IPR014001">
    <property type="entry name" value="Helicase_ATP-bd"/>
</dbReference>
<dbReference type="InterPro" id="IPR027417">
    <property type="entry name" value="P-loop_NTPase"/>
</dbReference>
<dbReference type="GO" id="GO:0016787">
    <property type="term" value="F:hydrolase activity"/>
    <property type="evidence" value="ECO:0007669"/>
    <property type="project" value="UniProtKB-KW"/>
</dbReference>
<dbReference type="STRING" id="1754191.A0A1Y1UX60"/>
<dbReference type="GO" id="GO:0006369">
    <property type="term" value="P:termination of RNA polymerase II transcription"/>
    <property type="evidence" value="ECO:0007669"/>
    <property type="project" value="TreeGrafter"/>
</dbReference>
<name>A0A1Y1UX60_9FUNG</name>
<dbReference type="PANTHER" id="PTHR10887:SF495">
    <property type="entry name" value="HELICASE SENATAXIN ISOFORM X1-RELATED"/>
    <property type="match status" value="1"/>
</dbReference>
<dbReference type="CDD" id="cd18808">
    <property type="entry name" value="SF1_C_Upf1"/>
    <property type="match status" value="1"/>
</dbReference>
<dbReference type="GO" id="GO:0003678">
    <property type="term" value="F:DNA helicase activity"/>
    <property type="evidence" value="ECO:0007669"/>
    <property type="project" value="UniProtKB-EC"/>
</dbReference>
<dbReference type="Pfam" id="PF13087">
    <property type="entry name" value="AAA_12"/>
    <property type="match status" value="1"/>
</dbReference>
<dbReference type="Gene3D" id="3.40.50.300">
    <property type="entry name" value="P-loop containing nucleotide triphosphate hydrolases"/>
    <property type="match status" value="2"/>
</dbReference>
<evidence type="ECO:0000259" key="2">
    <source>
        <dbReference type="PROSITE" id="PS51192"/>
    </source>
</evidence>
<gene>
    <name evidence="3" type="ORF">BCR36DRAFT_361771</name>
</gene>
<reference evidence="3 4" key="2">
    <citation type="submission" date="2016-08" db="EMBL/GenBank/DDBJ databases">
        <title>Pervasive Adenine N6-methylation of Active Genes in Fungi.</title>
        <authorList>
            <consortium name="DOE Joint Genome Institute"/>
            <person name="Mondo S.J."/>
            <person name="Dannebaum R.O."/>
            <person name="Kuo R.C."/>
            <person name="Labutti K."/>
            <person name="Haridas S."/>
            <person name="Kuo A."/>
            <person name="Salamov A."/>
            <person name="Ahrendt S.R."/>
            <person name="Lipzen A."/>
            <person name="Sullivan W."/>
            <person name="Andreopoulos W.B."/>
            <person name="Clum A."/>
            <person name="Lindquist E."/>
            <person name="Daum C."/>
            <person name="Ramamoorthy G.K."/>
            <person name="Gryganskyi A."/>
            <person name="Culley D."/>
            <person name="Magnuson J.K."/>
            <person name="James T.Y."/>
            <person name="O'Malley M.A."/>
            <person name="Stajich J.E."/>
            <person name="Spatafora J.W."/>
            <person name="Visel A."/>
            <person name="Grigoriev I.V."/>
        </authorList>
    </citation>
    <scope>NUCLEOTIDE SEQUENCE [LARGE SCALE GENOMIC DNA]</scope>
    <source>
        <strain evidence="4">finn</strain>
    </source>
</reference>
<dbReference type="CDD" id="cd18042">
    <property type="entry name" value="DEXXQc_SETX"/>
    <property type="match status" value="1"/>
</dbReference>
<accession>A0A1Y1UX60</accession>
<dbReference type="InterPro" id="IPR041677">
    <property type="entry name" value="DNA2/NAM7_AAA_11"/>
</dbReference>
<dbReference type="InterPro" id="IPR047187">
    <property type="entry name" value="SF1_C_Upf1"/>
</dbReference>
<dbReference type="EMBL" id="MCFH01000059">
    <property type="protein sequence ID" value="ORX42804.1"/>
    <property type="molecule type" value="Genomic_DNA"/>
</dbReference>
<evidence type="ECO:0000313" key="3">
    <source>
        <dbReference type="EMBL" id="ORX42804.1"/>
    </source>
</evidence>
<reference evidence="3 4" key="1">
    <citation type="submission" date="2016-08" db="EMBL/GenBank/DDBJ databases">
        <title>Genomes of anaerobic fungi encode conserved fungal cellulosomes for biomass hydrolysis.</title>
        <authorList>
            <consortium name="DOE Joint Genome Institute"/>
            <person name="Haitjema C.H."/>
            <person name="Gilmore S.P."/>
            <person name="Henske J.K."/>
            <person name="Solomon K.V."/>
            <person name="De Groot R."/>
            <person name="Kuo A."/>
            <person name="Mondo S.J."/>
            <person name="Salamov A.A."/>
            <person name="Labutti K."/>
            <person name="Zhao Z."/>
            <person name="Chiniquy J."/>
            <person name="Barry K."/>
            <person name="Brewer H.M."/>
            <person name="Purvine S.O."/>
            <person name="Wright A.T."/>
            <person name="Boxma B."/>
            <person name="Van Alen T."/>
            <person name="Hackstein J.H."/>
            <person name="Baker S.E."/>
            <person name="Grigoriev I.V."/>
            <person name="O'Malley M.A."/>
        </authorList>
    </citation>
    <scope>NUCLEOTIDE SEQUENCE [LARGE SCALE GENOMIC DNA]</scope>
    <source>
        <strain evidence="4">finn</strain>
    </source>
</reference>
<dbReference type="InterPro" id="IPR045055">
    <property type="entry name" value="DNA2/NAM7-like"/>
</dbReference>
<dbReference type="PROSITE" id="PS51192">
    <property type="entry name" value="HELICASE_ATP_BIND_1"/>
    <property type="match status" value="1"/>
</dbReference>
<dbReference type="InterPro" id="IPR041679">
    <property type="entry name" value="DNA2/NAM7-like_C"/>
</dbReference>
<dbReference type="GO" id="GO:0016604">
    <property type="term" value="C:nuclear body"/>
    <property type="evidence" value="ECO:0007669"/>
    <property type="project" value="TreeGrafter"/>
</dbReference>
<keyword evidence="4" id="KW-1185">Reference proteome</keyword>
<dbReference type="AlphaFoldDB" id="A0A1Y1UX60"/>
<dbReference type="Proteomes" id="UP000193719">
    <property type="component" value="Unassembled WGS sequence"/>
</dbReference>
<organism evidence="3 4">
    <name type="scientific">Piromyces finnis</name>
    <dbReference type="NCBI Taxonomy" id="1754191"/>
    <lineage>
        <taxon>Eukaryota</taxon>
        <taxon>Fungi</taxon>
        <taxon>Fungi incertae sedis</taxon>
        <taxon>Chytridiomycota</taxon>
        <taxon>Chytridiomycota incertae sedis</taxon>
        <taxon>Neocallimastigomycetes</taxon>
        <taxon>Neocallimastigales</taxon>
        <taxon>Neocallimastigaceae</taxon>
        <taxon>Piromyces</taxon>
    </lineage>
</organism>
<comment type="catalytic activity">
    <reaction evidence="1">
        <text>ATP + H2O = ADP + phosphate + H(+)</text>
        <dbReference type="Rhea" id="RHEA:13065"/>
        <dbReference type="ChEBI" id="CHEBI:15377"/>
        <dbReference type="ChEBI" id="CHEBI:15378"/>
        <dbReference type="ChEBI" id="CHEBI:30616"/>
        <dbReference type="ChEBI" id="CHEBI:43474"/>
        <dbReference type="ChEBI" id="CHEBI:456216"/>
        <dbReference type="EC" id="3.6.4.12"/>
    </reaction>
    <physiologicalReaction direction="left-to-right" evidence="1">
        <dbReference type="Rhea" id="RHEA:13066"/>
    </physiologicalReaction>
</comment>
<protein>
    <submittedName>
        <fullName evidence="3">p-loop containing nucleoside triphosphate hydrolase protein</fullName>
    </submittedName>
</protein>
<sequence length="962" mass="112342">MSTIHNFIINNHKELIDIISKWNLTNSKYPIDFPKDKIKPLLNEYISVEDYRLKFEIFFYLEAWEPFKDFNTRLNKREINFEENAVDVRIEDFTVMEDISTSVNDNKLFDCYFTILMPNYFIYGYQGMKFSKKSIEDTDIERRTSGDIKKHDFIFLAKMDKSLKKIHYKTIVMSNIQKEFDKNLVTISKRTNLCKYSPVVCTKRMTKKEITEFKNMYRKKRDNDSCWICYHVMTFGTIKKEFKTMDLLVTMPNLKIRKEITTGKCRNENTLSKDKSKDILSKIMCDYNLDDQKTSLILKIYKNNILFRDERNILVNLLMPDGSQNIDNTVIRVINNIQKGIFPFPLQDKKILYKNIISSENQEIDNELENLLYNSDEKIKFNKIVSEVIQQYGLNTTQATILAAVNNEEHLSLIQGPPGTGKTKMILAFTYQELRLAKIKRKKSKILICAPSNAACNEITRRLKKENINTNIMTVRFIVDDNADNTISHVSVDKVALRKLYNIIRNEVIDFAKSISMSDTIIEELDFHINSIQNKIKELLSNRKGLNIVISSKAKNKKKIINKLYQRVCLLENELDQLIQMFIDYLLLIDDNAFEDYKDHIIATAKEYRMSIFEEADVIITTLSSSNSEYFKNIKNKFTLLVIDEASQASELTTLIPFCHNIPKAILIGDPNQLPPTILNSEAADNFYGKSLFQRLQENSPNSVHLLNIQYRMHPNISKLSSRCFYSNEIINGENVKSSNWNKPWCNNSNFGPLMFYDIKGVTNKSNNSLNNVTESNQILNFITQLLLMTPKLIYSYKISIISPYRAQVLLIRNRLRQYYKEMLDQLKLDHTNEFDFLGEKVVISDENKELLKKINILDFINVNTIDSFQGQESDIVLLSCVRSGTKSVGFLSDKRRLNVAITRARYSLIIFGDSETLCKDKYWNNIITEMKHDKCFKANAKDYFKYSKHFPKNLFPKSFFK</sequence>
<proteinExistence type="predicted"/>
<evidence type="ECO:0000313" key="4">
    <source>
        <dbReference type="Proteomes" id="UP000193719"/>
    </source>
</evidence>
<dbReference type="Pfam" id="PF13086">
    <property type="entry name" value="AAA_11"/>
    <property type="match status" value="1"/>
</dbReference>
<dbReference type="PANTHER" id="PTHR10887">
    <property type="entry name" value="DNA2/NAM7 HELICASE FAMILY"/>
    <property type="match status" value="1"/>
</dbReference>
<feature type="domain" description="Helicase ATP-binding" evidence="2">
    <location>
        <begin position="403"/>
        <end position="539"/>
    </location>
</feature>